<dbReference type="SUPFAM" id="SSF49899">
    <property type="entry name" value="Concanavalin A-like lectins/glucanases"/>
    <property type="match status" value="1"/>
</dbReference>
<dbReference type="Proteomes" id="UP000781173">
    <property type="component" value="Unassembled WGS sequence"/>
</dbReference>
<evidence type="ECO:0000259" key="4">
    <source>
        <dbReference type="SMART" id="SM00560"/>
    </source>
</evidence>
<sequence length="542" mass="59483">MRLLRQLKNKAFTLLDLLLAMALLVIVVSIVIFAINPAKHFLETRNEQRVSDLISIRNGLQQYMVNNRGNDFPDIDNNLRVIGTNNSGCAIECTILAVNGDPSSEQQYVINSASDFNLGSYTNTEYILSNSMLELNSVGKTIGNGIYDSAIIDSGKPSSWESVTITPNDKYNFALPDNQQSVNTGAAGVIDMSGNFLLLHLDDIGSTITDTSGNNNNGTSVNTSQVLGQFANARRFNGTSSYIEIGNSANLNPTTEITIETWIKWNINPASGAQWAQIINKNVDNQYQIQHNYNNSTFEFAIRTNVNRRYVLGTTVPQQGIWYHVVGTYNGSSMRIYVNGNLENTISLTGTIQSSTTPLRIGSRTSGDRFFNGDIDEVAIYNRALTGTEISSRYNSGKAKLLMQVRACEQSDCSDAGFSGPDGTLGSFYNTEQNNIIVLNSQYFGRYFQYKIVMETGSSNFSPRINALAITAKSLSLSSAITNDQCVDLSPLTQSGELIIIPYDPSTGSESNTHYAVRRVNGITQLYACTSEDGVLIMNSFR</sequence>
<keyword evidence="3" id="KW-0812">Transmembrane</keyword>
<reference evidence="5" key="1">
    <citation type="journal article" date="2022" name="ISME J.">
        <title>A general approach to explore prokaryotic protein glycosylation reveals the unique surface layer modulation of an anammox bacterium.</title>
        <authorList>
            <person name="Pabst M."/>
            <person name="Grouzdev D.S."/>
            <person name="Lawson C.E."/>
            <person name="Kleikamp H.B.C."/>
            <person name="de Ram C."/>
            <person name="Louwen R."/>
            <person name="Lin Y.M."/>
            <person name="Lucker S."/>
            <person name="van Loosdrecht M.C.M."/>
            <person name="Laureni M."/>
        </authorList>
    </citation>
    <scope>NUCLEOTIDE SEQUENCE</scope>
    <source>
        <strain evidence="5">BROCD043</strain>
    </source>
</reference>
<feature type="transmembrane region" description="Helical" evidence="3">
    <location>
        <begin position="12"/>
        <end position="35"/>
    </location>
</feature>
<dbReference type="AlphaFoldDB" id="A0A952ALX9"/>
<evidence type="ECO:0000256" key="3">
    <source>
        <dbReference type="SAM" id="Phobius"/>
    </source>
</evidence>
<evidence type="ECO:0000313" key="5">
    <source>
        <dbReference type="EMBL" id="MBW7953998.1"/>
    </source>
</evidence>
<comment type="caution">
    <text evidence="5">The sequence shown here is derived from an EMBL/GenBank/DDBJ whole genome shotgun (WGS) entry which is preliminary data.</text>
</comment>
<evidence type="ECO:0000256" key="1">
    <source>
        <dbReference type="ARBA" id="ARBA00022729"/>
    </source>
</evidence>
<keyword evidence="2" id="KW-1015">Disulfide bond</keyword>
<dbReference type="EMBL" id="JACFOF010000012">
    <property type="protein sequence ID" value="MBW7953998.1"/>
    <property type="molecule type" value="Genomic_DNA"/>
</dbReference>
<protein>
    <submittedName>
        <fullName evidence="5">LamG domain-containing protein</fullName>
    </submittedName>
</protein>
<dbReference type="InterPro" id="IPR045584">
    <property type="entry name" value="Pilin-like"/>
</dbReference>
<dbReference type="PANTHER" id="PTHR47635:SF2">
    <property type="entry name" value="LAMG-LIKE JELLYROLL FOLD DOMAIN-CONTAINING PROTEIN"/>
    <property type="match status" value="1"/>
</dbReference>
<dbReference type="SUPFAM" id="SSF54523">
    <property type="entry name" value="Pili subunits"/>
    <property type="match status" value="1"/>
</dbReference>
<accession>A0A952ALX9</accession>
<name>A0A952ALX9_9BACT</name>
<keyword evidence="1" id="KW-0732">Signal</keyword>
<dbReference type="SMART" id="SM00560">
    <property type="entry name" value="LamGL"/>
    <property type="match status" value="1"/>
</dbReference>
<gene>
    <name evidence="5" type="ORF">H3C67_04375</name>
</gene>
<dbReference type="Pfam" id="PF13385">
    <property type="entry name" value="Laminin_G_3"/>
    <property type="match status" value="1"/>
</dbReference>
<evidence type="ECO:0000256" key="2">
    <source>
        <dbReference type="ARBA" id="ARBA00023157"/>
    </source>
</evidence>
<evidence type="ECO:0000313" key="6">
    <source>
        <dbReference type="Proteomes" id="UP000781173"/>
    </source>
</evidence>
<keyword evidence="3" id="KW-0472">Membrane</keyword>
<feature type="domain" description="LamG-like jellyroll fold" evidence="4">
    <location>
        <begin position="255"/>
        <end position="388"/>
    </location>
</feature>
<organism evidence="5 6">
    <name type="scientific">Candidatus Dojkabacteria bacterium</name>
    <dbReference type="NCBI Taxonomy" id="2099670"/>
    <lineage>
        <taxon>Bacteria</taxon>
        <taxon>Candidatus Dojkabacteria</taxon>
    </lineage>
</organism>
<dbReference type="InterPro" id="IPR006558">
    <property type="entry name" value="LamG-like"/>
</dbReference>
<proteinExistence type="predicted"/>
<dbReference type="Gene3D" id="2.60.120.200">
    <property type="match status" value="1"/>
</dbReference>
<dbReference type="PANTHER" id="PTHR47635">
    <property type="entry name" value="CUB DOMAIN-CONTAINING PROTEIN"/>
    <property type="match status" value="1"/>
</dbReference>
<dbReference type="InterPro" id="IPR013320">
    <property type="entry name" value="ConA-like_dom_sf"/>
</dbReference>
<keyword evidence="3" id="KW-1133">Transmembrane helix</keyword>